<comment type="caution">
    <text evidence="8">The sequence shown here is derived from an EMBL/GenBank/DDBJ whole genome shotgun (WGS) entry which is preliminary data.</text>
</comment>
<dbReference type="Pfam" id="PF20636">
    <property type="entry name" value="SMN_G2-BD"/>
    <property type="match status" value="1"/>
</dbReference>
<gene>
    <name evidence="8" type="ORF">BP5796_02629</name>
</gene>
<name>A0A3D8SYU3_9HELO</name>
<dbReference type="InterPro" id="IPR047313">
    <property type="entry name" value="SMN_C"/>
</dbReference>
<keyword evidence="4" id="KW-0508">mRNA splicing</keyword>
<dbReference type="InterPro" id="IPR040424">
    <property type="entry name" value="Smn1"/>
</dbReference>
<evidence type="ECO:0000256" key="4">
    <source>
        <dbReference type="ARBA" id="ARBA00023187"/>
    </source>
</evidence>
<dbReference type="PANTHER" id="PTHR39267:SF1">
    <property type="entry name" value="SURVIVAL MOTOR NEURON PROTEIN"/>
    <property type="match status" value="1"/>
</dbReference>
<evidence type="ECO:0000256" key="3">
    <source>
        <dbReference type="ARBA" id="ARBA00022664"/>
    </source>
</evidence>
<evidence type="ECO:0000256" key="6">
    <source>
        <dbReference type="SAM" id="MobiDB-lite"/>
    </source>
</evidence>
<sequence length="177" mass="19411">MAPPKDPSHAEIWDDSALVDSWNEALEEYKHYHSMHARGEKVEDVLKIASKQTSGLLVDDSIQYEQSEGTVDGSHIEVDASEQVYVAPASIPAVPENDDAEATLAKNDQAARNQSHGPSQIKGSPQSKGPALPQHLIGQGLTFGYAEVHDEGLKNLLMSWYYAGYYTGLYEGQQQRA</sequence>
<feature type="region of interest" description="Disordered" evidence="6">
    <location>
        <begin position="108"/>
        <end position="133"/>
    </location>
</feature>
<proteinExistence type="inferred from homology"/>
<organism evidence="8 9">
    <name type="scientific">Coleophoma crateriformis</name>
    <dbReference type="NCBI Taxonomy" id="565419"/>
    <lineage>
        <taxon>Eukaryota</taxon>
        <taxon>Fungi</taxon>
        <taxon>Dikarya</taxon>
        <taxon>Ascomycota</taxon>
        <taxon>Pezizomycotina</taxon>
        <taxon>Leotiomycetes</taxon>
        <taxon>Helotiales</taxon>
        <taxon>Dermateaceae</taxon>
        <taxon>Coleophoma</taxon>
    </lineage>
</organism>
<evidence type="ECO:0000256" key="5">
    <source>
        <dbReference type="ARBA" id="ARBA00023242"/>
    </source>
</evidence>
<feature type="compositionally biased region" description="Polar residues" evidence="6">
    <location>
        <begin position="110"/>
        <end position="127"/>
    </location>
</feature>
<feature type="domain" description="Survival Motor Neuron Gemin2-binding" evidence="7">
    <location>
        <begin position="10"/>
        <end position="33"/>
    </location>
</feature>
<dbReference type="AlphaFoldDB" id="A0A3D8SYU3"/>
<evidence type="ECO:0000313" key="8">
    <source>
        <dbReference type="EMBL" id="RDW91464.1"/>
    </source>
</evidence>
<dbReference type="OrthoDB" id="197400at2759"/>
<evidence type="ECO:0000256" key="2">
    <source>
        <dbReference type="ARBA" id="ARBA00005371"/>
    </source>
</evidence>
<evidence type="ECO:0000256" key="1">
    <source>
        <dbReference type="ARBA" id="ARBA00004123"/>
    </source>
</evidence>
<dbReference type="GO" id="GO:0006397">
    <property type="term" value="P:mRNA processing"/>
    <property type="evidence" value="ECO:0007669"/>
    <property type="project" value="UniProtKB-KW"/>
</dbReference>
<keyword evidence="9" id="KW-1185">Reference proteome</keyword>
<protein>
    <recommendedName>
        <fullName evidence="7">Survival Motor Neuron Gemin2-binding domain-containing protein</fullName>
    </recommendedName>
</protein>
<dbReference type="PANTHER" id="PTHR39267">
    <property type="entry name" value="SURVIVAL MOTOR NEURON-LIKE PROTEIN 1"/>
    <property type="match status" value="1"/>
</dbReference>
<dbReference type="CDD" id="cd22852">
    <property type="entry name" value="SMN_C"/>
    <property type="match status" value="1"/>
</dbReference>
<dbReference type="GO" id="GO:0008380">
    <property type="term" value="P:RNA splicing"/>
    <property type="evidence" value="ECO:0007669"/>
    <property type="project" value="UniProtKB-KW"/>
</dbReference>
<keyword evidence="5" id="KW-0539">Nucleus</keyword>
<comment type="subcellular location">
    <subcellularLocation>
        <location evidence="1">Nucleus</location>
    </subcellularLocation>
</comment>
<dbReference type="EMBL" id="PDLN01000003">
    <property type="protein sequence ID" value="RDW91464.1"/>
    <property type="molecule type" value="Genomic_DNA"/>
</dbReference>
<dbReference type="InterPro" id="IPR049481">
    <property type="entry name" value="SMN_G2-BD"/>
</dbReference>
<dbReference type="GO" id="GO:0005634">
    <property type="term" value="C:nucleus"/>
    <property type="evidence" value="ECO:0007669"/>
    <property type="project" value="UniProtKB-SubCell"/>
</dbReference>
<dbReference type="CDD" id="cd22851">
    <property type="entry name" value="SMN_N"/>
    <property type="match status" value="1"/>
</dbReference>
<evidence type="ECO:0000313" key="9">
    <source>
        <dbReference type="Proteomes" id="UP000256328"/>
    </source>
</evidence>
<reference evidence="8 9" key="1">
    <citation type="journal article" date="2018" name="IMA Fungus">
        <title>IMA Genome-F 9: Draft genome sequence of Annulohypoxylon stygium, Aspergillus mulundensis, Berkeleyomyces basicola (syn. Thielaviopsis basicola), Ceratocystis smalleyi, two Cercospora beticola strains, Coleophoma cylindrospora, Fusarium fracticaudum, Phialophora cf. hyalina, and Morchella septimelata.</title>
        <authorList>
            <person name="Wingfield B.D."/>
            <person name="Bills G.F."/>
            <person name="Dong Y."/>
            <person name="Huang W."/>
            <person name="Nel W.J."/>
            <person name="Swalarsk-Parry B.S."/>
            <person name="Vaghefi N."/>
            <person name="Wilken P.M."/>
            <person name="An Z."/>
            <person name="de Beer Z.W."/>
            <person name="De Vos L."/>
            <person name="Chen L."/>
            <person name="Duong T.A."/>
            <person name="Gao Y."/>
            <person name="Hammerbacher A."/>
            <person name="Kikkert J.R."/>
            <person name="Li Y."/>
            <person name="Li H."/>
            <person name="Li K."/>
            <person name="Li Q."/>
            <person name="Liu X."/>
            <person name="Ma X."/>
            <person name="Naidoo K."/>
            <person name="Pethybridge S.J."/>
            <person name="Sun J."/>
            <person name="Steenkamp E.T."/>
            <person name="van der Nest M.A."/>
            <person name="van Wyk S."/>
            <person name="Wingfield M.J."/>
            <person name="Xiong C."/>
            <person name="Yue Q."/>
            <person name="Zhang X."/>
        </authorList>
    </citation>
    <scope>NUCLEOTIDE SEQUENCE [LARGE SCALE GENOMIC DNA]</scope>
    <source>
        <strain evidence="8 9">BP5796</strain>
    </source>
</reference>
<evidence type="ECO:0000259" key="7">
    <source>
        <dbReference type="Pfam" id="PF20636"/>
    </source>
</evidence>
<comment type="similarity">
    <text evidence="2">Belongs to the SMN family.</text>
</comment>
<accession>A0A3D8SYU3</accession>
<keyword evidence="3" id="KW-0507">mRNA processing</keyword>
<dbReference type="Proteomes" id="UP000256328">
    <property type="component" value="Unassembled WGS sequence"/>
</dbReference>